<accession>A0A326RWD6</accession>
<dbReference type="RefSeq" id="WP_111391324.1">
    <property type="nucleotide sequence ID" value="NZ_JBJINY010000052.1"/>
</dbReference>
<dbReference type="OrthoDB" id="965828at2"/>
<keyword evidence="3 5" id="KW-1133">Transmembrane helix</keyword>
<feature type="transmembrane region" description="Helical" evidence="5">
    <location>
        <begin position="31"/>
        <end position="52"/>
    </location>
</feature>
<name>A0A326RWD6_9BACT</name>
<feature type="transmembrane region" description="Helical" evidence="5">
    <location>
        <begin position="58"/>
        <end position="80"/>
    </location>
</feature>
<evidence type="ECO:0000256" key="2">
    <source>
        <dbReference type="ARBA" id="ARBA00022692"/>
    </source>
</evidence>
<evidence type="ECO:0000313" key="8">
    <source>
        <dbReference type="Proteomes" id="UP000248917"/>
    </source>
</evidence>
<evidence type="ECO:0000256" key="3">
    <source>
        <dbReference type="ARBA" id="ARBA00022989"/>
    </source>
</evidence>
<evidence type="ECO:0000256" key="4">
    <source>
        <dbReference type="ARBA" id="ARBA00023136"/>
    </source>
</evidence>
<organism evidence="7 8">
    <name type="scientific">Algoriphagus aquaeductus</name>
    <dbReference type="NCBI Taxonomy" id="475299"/>
    <lineage>
        <taxon>Bacteria</taxon>
        <taxon>Pseudomonadati</taxon>
        <taxon>Bacteroidota</taxon>
        <taxon>Cytophagia</taxon>
        <taxon>Cytophagales</taxon>
        <taxon>Cyclobacteriaceae</taxon>
        <taxon>Algoriphagus</taxon>
    </lineage>
</organism>
<dbReference type="GO" id="GO:0012505">
    <property type="term" value="C:endomembrane system"/>
    <property type="evidence" value="ECO:0007669"/>
    <property type="project" value="UniProtKB-SubCell"/>
</dbReference>
<keyword evidence="4 5" id="KW-0472">Membrane</keyword>
<keyword evidence="2 5" id="KW-0812">Transmembrane</keyword>
<dbReference type="Pfam" id="PF02656">
    <property type="entry name" value="DUF202"/>
    <property type="match status" value="1"/>
</dbReference>
<evidence type="ECO:0000256" key="5">
    <source>
        <dbReference type="SAM" id="Phobius"/>
    </source>
</evidence>
<gene>
    <name evidence="7" type="ORF">CLV31_10250</name>
</gene>
<evidence type="ECO:0000313" key="7">
    <source>
        <dbReference type="EMBL" id="PZV86155.1"/>
    </source>
</evidence>
<reference evidence="7 8" key="1">
    <citation type="submission" date="2018-06" db="EMBL/GenBank/DDBJ databases">
        <title>Genomic Encyclopedia of Archaeal and Bacterial Type Strains, Phase II (KMG-II): from individual species to whole genera.</title>
        <authorList>
            <person name="Goeker M."/>
        </authorList>
    </citation>
    <scope>NUCLEOTIDE SEQUENCE [LARGE SCALE GENOMIC DNA]</scope>
    <source>
        <strain evidence="7 8">T4</strain>
    </source>
</reference>
<dbReference type="AlphaFoldDB" id="A0A326RWD6"/>
<keyword evidence="8" id="KW-1185">Reference proteome</keyword>
<comment type="subcellular location">
    <subcellularLocation>
        <location evidence="1">Endomembrane system</location>
        <topology evidence="1">Multi-pass membrane protein</topology>
    </subcellularLocation>
</comment>
<proteinExistence type="predicted"/>
<evidence type="ECO:0000256" key="1">
    <source>
        <dbReference type="ARBA" id="ARBA00004127"/>
    </source>
</evidence>
<comment type="caution">
    <text evidence="7">The sequence shown here is derived from an EMBL/GenBank/DDBJ whole genome shotgun (WGS) entry which is preliminary data.</text>
</comment>
<dbReference type="Proteomes" id="UP000248917">
    <property type="component" value="Unassembled WGS sequence"/>
</dbReference>
<protein>
    <submittedName>
        <fullName evidence="7">Putative membrane protein</fullName>
    </submittedName>
</protein>
<evidence type="ECO:0000259" key="6">
    <source>
        <dbReference type="Pfam" id="PF02656"/>
    </source>
</evidence>
<sequence>MSKLEKTINRDLILRENLALQRTILANQTTFLSFLRTSMYFLVGGLGIKNLLQVEGSIYYQVIFYTIAIVILVFGTVNYVRQKRKIEESRMHVGNYKMEYEKEG</sequence>
<dbReference type="EMBL" id="QKTX01000002">
    <property type="protein sequence ID" value="PZV86155.1"/>
    <property type="molecule type" value="Genomic_DNA"/>
</dbReference>
<feature type="domain" description="DUF202" evidence="6">
    <location>
        <begin position="22"/>
        <end position="84"/>
    </location>
</feature>
<dbReference type="InterPro" id="IPR003807">
    <property type="entry name" value="DUF202"/>
</dbReference>